<dbReference type="PROSITE" id="PS50977">
    <property type="entry name" value="HTH_TETR_2"/>
    <property type="match status" value="1"/>
</dbReference>
<dbReference type="EMBL" id="JAVDVQ010000010">
    <property type="protein sequence ID" value="MDR7083357.1"/>
    <property type="molecule type" value="Genomic_DNA"/>
</dbReference>
<evidence type="ECO:0000256" key="1">
    <source>
        <dbReference type="ARBA" id="ARBA00023125"/>
    </source>
</evidence>
<dbReference type="PANTHER" id="PTHR43479:SF11">
    <property type="entry name" value="ACREF_ENVCD OPERON REPRESSOR-RELATED"/>
    <property type="match status" value="1"/>
</dbReference>
<evidence type="ECO:0000259" key="3">
    <source>
        <dbReference type="PROSITE" id="PS50977"/>
    </source>
</evidence>
<dbReference type="Proteomes" id="UP001252243">
    <property type="component" value="Unassembled WGS sequence"/>
</dbReference>
<dbReference type="SUPFAM" id="SSF46689">
    <property type="entry name" value="Homeodomain-like"/>
    <property type="match status" value="1"/>
</dbReference>
<comment type="caution">
    <text evidence="4">The sequence shown here is derived from an EMBL/GenBank/DDBJ whole genome shotgun (WGS) entry which is preliminary data.</text>
</comment>
<evidence type="ECO:0000256" key="2">
    <source>
        <dbReference type="PROSITE-ProRule" id="PRU00335"/>
    </source>
</evidence>
<organism evidence="4 5">
    <name type="scientific">Arthrobacter ginsengisoli</name>
    <dbReference type="NCBI Taxonomy" id="1356565"/>
    <lineage>
        <taxon>Bacteria</taxon>
        <taxon>Bacillati</taxon>
        <taxon>Actinomycetota</taxon>
        <taxon>Actinomycetes</taxon>
        <taxon>Micrococcales</taxon>
        <taxon>Micrococcaceae</taxon>
        <taxon>Arthrobacter</taxon>
    </lineage>
</organism>
<dbReference type="Gene3D" id="1.10.10.60">
    <property type="entry name" value="Homeodomain-like"/>
    <property type="match status" value="1"/>
</dbReference>
<dbReference type="InterPro" id="IPR036271">
    <property type="entry name" value="Tet_transcr_reg_TetR-rel_C_sf"/>
</dbReference>
<dbReference type="InterPro" id="IPR050624">
    <property type="entry name" value="HTH-type_Tx_Regulator"/>
</dbReference>
<proteinExistence type="predicted"/>
<name>A0ABU1UDV0_9MICC</name>
<protein>
    <submittedName>
        <fullName evidence="4">AcrR family transcriptional regulator</fullName>
    </submittedName>
</protein>
<reference evidence="4 5" key="1">
    <citation type="submission" date="2023-07" db="EMBL/GenBank/DDBJ databases">
        <title>Sorghum-associated microbial communities from plants grown in Nebraska, USA.</title>
        <authorList>
            <person name="Schachtman D."/>
        </authorList>
    </citation>
    <scope>NUCLEOTIDE SEQUENCE [LARGE SCALE GENOMIC DNA]</scope>
    <source>
        <strain evidence="4 5">BE167</strain>
    </source>
</reference>
<dbReference type="InterPro" id="IPR009057">
    <property type="entry name" value="Homeodomain-like_sf"/>
</dbReference>
<dbReference type="PRINTS" id="PR00455">
    <property type="entry name" value="HTHTETR"/>
</dbReference>
<dbReference type="Gene3D" id="1.10.357.10">
    <property type="entry name" value="Tetracycline Repressor, domain 2"/>
    <property type="match status" value="1"/>
</dbReference>
<dbReference type="InterPro" id="IPR001647">
    <property type="entry name" value="HTH_TetR"/>
</dbReference>
<sequence length="206" mass="23630">MAALPTTPKGRRTREHLVSAGRAVFARDGYVNARMGDVANEADISMGGLYRYFKDKEDLFAQVIEDLHEQLFDASASREHNFREDPYQSLLASNRGYLEIYSENRDVMRAFIQAAHVEKRFQDIWWHMRNRHVERFTGALSRAHGITEIEGVDVKLHVEAMACMAEQSAYIWFAQDNLHGGAVSLDDAARCITHNWYTTFFPPRAC</sequence>
<feature type="DNA-binding region" description="H-T-H motif" evidence="2">
    <location>
        <begin position="34"/>
        <end position="53"/>
    </location>
</feature>
<evidence type="ECO:0000313" key="5">
    <source>
        <dbReference type="Proteomes" id="UP001252243"/>
    </source>
</evidence>
<dbReference type="PANTHER" id="PTHR43479">
    <property type="entry name" value="ACREF/ENVCD OPERON REPRESSOR-RELATED"/>
    <property type="match status" value="1"/>
</dbReference>
<accession>A0ABU1UDV0</accession>
<feature type="domain" description="HTH tetR-type" evidence="3">
    <location>
        <begin position="11"/>
        <end position="71"/>
    </location>
</feature>
<evidence type="ECO:0000313" key="4">
    <source>
        <dbReference type="EMBL" id="MDR7083357.1"/>
    </source>
</evidence>
<dbReference type="SUPFAM" id="SSF48498">
    <property type="entry name" value="Tetracyclin repressor-like, C-terminal domain"/>
    <property type="match status" value="1"/>
</dbReference>
<dbReference type="Pfam" id="PF00440">
    <property type="entry name" value="TetR_N"/>
    <property type="match status" value="1"/>
</dbReference>
<dbReference type="RefSeq" id="WP_310057914.1">
    <property type="nucleotide sequence ID" value="NZ_JAVDVQ010000010.1"/>
</dbReference>
<keyword evidence="5" id="KW-1185">Reference proteome</keyword>
<gene>
    <name evidence="4" type="ORF">J2X01_002651</name>
</gene>
<keyword evidence="1 2" id="KW-0238">DNA-binding</keyword>